<sequence length="51" mass="5539">MLAVNPHSLSGSFFRSVGAHRSMVHSLWSSLIHLIIGKGVSAIVTVDRPRI</sequence>
<proteinExistence type="predicted"/>
<dbReference type="Proteomes" id="UP000247233">
    <property type="component" value="Unassembled WGS sequence"/>
</dbReference>
<gene>
    <name evidence="2" type="ORF">BO70DRAFT_365362</name>
</gene>
<dbReference type="EMBL" id="MSFL01000030">
    <property type="protein sequence ID" value="PWY70418.1"/>
    <property type="molecule type" value="Genomic_DNA"/>
</dbReference>
<dbReference type="RefSeq" id="XP_025395905.1">
    <property type="nucleotide sequence ID" value="XM_025544044.1"/>
</dbReference>
<evidence type="ECO:0000256" key="1">
    <source>
        <dbReference type="SAM" id="Phobius"/>
    </source>
</evidence>
<feature type="transmembrane region" description="Helical" evidence="1">
    <location>
        <begin position="27"/>
        <end position="46"/>
    </location>
</feature>
<keyword evidence="3" id="KW-1185">Reference proteome</keyword>
<dbReference type="AlphaFoldDB" id="A0A317VBN8"/>
<name>A0A317VBN8_9EURO</name>
<keyword evidence="1" id="KW-0472">Membrane</keyword>
<reference evidence="2 3" key="1">
    <citation type="submission" date="2016-12" db="EMBL/GenBank/DDBJ databases">
        <title>The genomes of Aspergillus section Nigri reveals drivers in fungal speciation.</title>
        <authorList>
            <consortium name="DOE Joint Genome Institute"/>
            <person name="Vesth T.C."/>
            <person name="Nybo J."/>
            <person name="Theobald S."/>
            <person name="Brandl J."/>
            <person name="Frisvad J.C."/>
            <person name="Nielsen K.F."/>
            <person name="Lyhne E.K."/>
            <person name="Kogle M.E."/>
            <person name="Kuo A."/>
            <person name="Riley R."/>
            <person name="Clum A."/>
            <person name="Nolan M."/>
            <person name="Lipzen A."/>
            <person name="Salamov A."/>
            <person name="Henrissat B."/>
            <person name="Wiebenga A."/>
            <person name="De Vries R.P."/>
            <person name="Grigoriev I.V."/>
            <person name="Mortensen U.H."/>
            <person name="Andersen M.R."/>
            <person name="Baker S.E."/>
        </authorList>
    </citation>
    <scope>NUCLEOTIDE SEQUENCE [LARGE SCALE GENOMIC DNA]</scope>
    <source>
        <strain evidence="2 3">CBS 117.55</strain>
    </source>
</reference>
<keyword evidence="1" id="KW-1133">Transmembrane helix</keyword>
<evidence type="ECO:0000313" key="2">
    <source>
        <dbReference type="EMBL" id="PWY70418.1"/>
    </source>
</evidence>
<comment type="caution">
    <text evidence="2">The sequence shown here is derived from an EMBL/GenBank/DDBJ whole genome shotgun (WGS) entry which is preliminary data.</text>
</comment>
<accession>A0A317VBN8</accession>
<dbReference type="VEuPathDB" id="FungiDB:BO70DRAFT_365362"/>
<organism evidence="2 3">
    <name type="scientific">Aspergillus heteromorphus CBS 117.55</name>
    <dbReference type="NCBI Taxonomy" id="1448321"/>
    <lineage>
        <taxon>Eukaryota</taxon>
        <taxon>Fungi</taxon>
        <taxon>Dikarya</taxon>
        <taxon>Ascomycota</taxon>
        <taxon>Pezizomycotina</taxon>
        <taxon>Eurotiomycetes</taxon>
        <taxon>Eurotiomycetidae</taxon>
        <taxon>Eurotiales</taxon>
        <taxon>Aspergillaceae</taxon>
        <taxon>Aspergillus</taxon>
        <taxon>Aspergillus subgen. Circumdati</taxon>
    </lineage>
</organism>
<evidence type="ECO:0000313" key="3">
    <source>
        <dbReference type="Proteomes" id="UP000247233"/>
    </source>
</evidence>
<dbReference type="GeneID" id="37066281"/>
<protein>
    <submittedName>
        <fullName evidence="2">Uncharacterized protein</fullName>
    </submittedName>
</protein>
<keyword evidence="1" id="KW-0812">Transmembrane</keyword>